<dbReference type="Pfam" id="PF12833">
    <property type="entry name" value="HTH_18"/>
    <property type="match status" value="1"/>
</dbReference>
<dbReference type="InterPro" id="IPR020449">
    <property type="entry name" value="Tscrpt_reg_AraC-type_HTH"/>
</dbReference>
<keyword evidence="3" id="KW-0804">Transcription</keyword>
<dbReference type="PRINTS" id="PR00032">
    <property type="entry name" value="HTHARAC"/>
</dbReference>
<evidence type="ECO:0000313" key="6">
    <source>
        <dbReference type="Proteomes" id="UP000245535"/>
    </source>
</evidence>
<feature type="domain" description="HTH araC/xylS-type" evidence="4">
    <location>
        <begin position="226"/>
        <end position="324"/>
    </location>
</feature>
<dbReference type="PANTHER" id="PTHR47893:SF1">
    <property type="entry name" value="REGULATORY PROTEIN PCHR"/>
    <property type="match status" value="1"/>
</dbReference>
<reference evidence="5 6" key="1">
    <citation type="submission" date="2018-03" db="EMBL/GenBank/DDBJ databases">
        <title>Genomic Encyclopedia of Archaeal and Bacterial Type Strains, Phase II (KMG-II): from individual species to whole genera.</title>
        <authorList>
            <person name="Goeker M."/>
        </authorList>
    </citation>
    <scope>NUCLEOTIDE SEQUENCE [LARGE SCALE GENOMIC DNA]</scope>
    <source>
        <strain evidence="5 6">DSM 28229</strain>
    </source>
</reference>
<evidence type="ECO:0000256" key="2">
    <source>
        <dbReference type="ARBA" id="ARBA00023125"/>
    </source>
</evidence>
<dbReference type="PROSITE" id="PS01124">
    <property type="entry name" value="HTH_ARAC_FAMILY_2"/>
    <property type="match status" value="1"/>
</dbReference>
<dbReference type="SMART" id="SM00342">
    <property type="entry name" value="HTH_ARAC"/>
    <property type="match status" value="1"/>
</dbReference>
<sequence>MEIFEFEQIFMSESLDIISRDLGIEIWDKERLEHSSPTHDYKINLYKQIEGVEIGTFDLRVEDEHLLVGRPSRDSYYSFRFMFDGVMYQEKVGEKKVALGDDSLYSASFYDTRNDMRFYIPPHSRLRFVNIVITHSFFENVIERYYPGLTELVNECDDWLLFDPLNVNIRESLREIFEEEADAIFHSGNVHMRGMEMMNTFINVLKRNSQEKGIISTQIDPDNILNQIKDELSQNLANPPSMKELTERFSMSSEKLRTSFKRTFGLPPHQYLLNLRFSKAYEMVTQTDEPMSNIAYTLGFTHPSHFNRGFRKQFGLSPSILRENYKKEQLEAKGKTLPFFNSGLMFG</sequence>
<keyword evidence="1" id="KW-0805">Transcription regulation</keyword>
<dbReference type="Gene3D" id="1.10.10.60">
    <property type="entry name" value="Homeodomain-like"/>
    <property type="match status" value="1"/>
</dbReference>
<dbReference type="RefSeq" id="WP_109615827.1">
    <property type="nucleotide sequence ID" value="NZ_QGDO01000001.1"/>
</dbReference>
<dbReference type="PANTHER" id="PTHR47893">
    <property type="entry name" value="REGULATORY PROTEIN PCHR"/>
    <property type="match status" value="1"/>
</dbReference>
<accession>A0A316A3M6</accession>
<dbReference type="InterPro" id="IPR009057">
    <property type="entry name" value="Homeodomain-like_sf"/>
</dbReference>
<dbReference type="AlphaFoldDB" id="A0A316A3M6"/>
<dbReference type="EMBL" id="QGDO01000001">
    <property type="protein sequence ID" value="PWJ44327.1"/>
    <property type="molecule type" value="Genomic_DNA"/>
</dbReference>
<keyword evidence="6" id="KW-1185">Reference proteome</keyword>
<comment type="caution">
    <text evidence="5">The sequence shown here is derived from an EMBL/GenBank/DDBJ whole genome shotgun (WGS) entry which is preliminary data.</text>
</comment>
<evidence type="ECO:0000259" key="4">
    <source>
        <dbReference type="PROSITE" id="PS01124"/>
    </source>
</evidence>
<dbReference type="GO" id="GO:0043565">
    <property type="term" value="F:sequence-specific DNA binding"/>
    <property type="evidence" value="ECO:0007669"/>
    <property type="project" value="InterPro"/>
</dbReference>
<dbReference type="InterPro" id="IPR053142">
    <property type="entry name" value="PchR_regulatory_protein"/>
</dbReference>
<evidence type="ECO:0000256" key="3">
    <source>
        <dbReference type="ARBA" id="ARBA00023163"/>
    </source>
</evidence>
<dbReference type="Proteomes" id="UP000245535">
    <property type="component" value="Unassembled WGS sequence"/>
</dbReference>
<dbReference type="OrthoDB" id="799767at2"/>
<proteinExistence type="predicted"/>
<gene>
    <name evidence="5" type="ORF">BC781_101677</name>
</gene>
<evidence type="ECO:0000313" key="5">
    <source>
        <dbReference type="EMBL" id="PWJ44327.1"/>
    </source>
</evidence>
<organism evidence="5 6">
    <name type="scientific">Sediminitomix flava</name>
    <dbReference type="NCBI Taxonomy" id="379075"/>
    <lineage>
        <taxon>Bacteria</taxon>
        <taxon>Pseudomonadati</taxon>
        <taxon>Bacteroidota</taxon>
        <taxon>Cytophagia</taxon>
        <taxon>Cytophagales</taxon>
        <taxon>Flammeovirgaceae</taxon>
        <taxon>Sediminitomix</taxon>
    </lineage>
</organism>
<evidence type="ECO:0000256" key="1">
    <source>
        <dbReference type="ARBA" id="ARBA00023015"/>
    </source>
</evidence>
<keyword evidence="2" id="KW-0238">DNA-binding</keyword>
<name>A0A316A3M6_SEDFL</name>
<dbReference type="GO" id="GO:0003700">
    <property type="term" value="F:DNA-binding transcription factor activity"/>
    <property type="evidence" value="ECO:0007669"/>
    <property type="project" value="InterPro"/>
</dbReference>
<dbReference type="InterPro" id="IPR018060">
    <property type="entry name" value="HTH_AraC"/>
</dbReference>
<dbReference type="SUPFAM" id="SSF46689">
    <property type="entry name" value="Homeodomain-like"/>
    <property type="match status" value="2"/>
</dbReference>
<protein>
    <submittedName>
        <fullName evidence="5">Helix-turn-helix protein</fullName>
    </submittedName>
</protein>